<dbReference type="GO" id="GO:0046104">
    <property type="term" value="P:thymidine metabolic process"/>
    <property type="evidence" value="ECO:0007669"/>
    <property type="project" value="TreeGrafter"/>
</dbReference>
<dbReference type="Pfam" id="PF00265">
    <property type="entry name" value="TK"/>
    <property type="match status" value="1"/>
</dbReference>
<feature type="binding site" evidence="9">
    <location>
        <position position="174"/>
    </location>
    <ligand>
        <name>substrate</name>
    </ligand>
</feature>
<name>A0A401IP06_9VIRU</name>
<dbReference type="Gene3D" id="3.40.50.300">
    <property type="entry name" value="P-loop containing nucleotide triphosphate hydrolases"/>
    <property type="match status" value="1"/>
</dbReference>
<evidence type="ECO:0000256" key="1">
    <source>
        <dbReference type="ARBA" id="ARBA00007587"/>
    </source>
</evidence>
<comment type="catalytic activity">
    <reaction evidence="10">
        <text>thymidine + ATP = dTMP + ADP + H(+)</text>
        <dbReference type="Rhea" id="RHEA:19129"/>
        <dbReference type="ChEBI" id="CHEBI:15378"/>
        <dbReference type="ChEBI" id="CHEBI:17748"/>
        <dbReference type="ChEBI" id="CHEBI:30616"/>
        <dbReference type="ChEBI" id="CHEBI:63528"/>
        <dbReference type="ChEBI" id="CHEBI:456216"/>
        <dbReference type="EC" id="2.7.1.21"/>
    </reaction>
</comment>
<dbReference type="PANTHER" id="PTHR11441">
    <property type="entry name" value="THYMIDINE KINASE"/>
    <property type="match status" value="1"/>
</dbReference>
<evidence type="ECO:0000256" key="3">
    <source>
        <dbReference type="ARBA" id="ARBA00022634"/>
    </source>
</evidence>
<comment type="similarity">
    <text evidence="1 11">Belongs to the thymidine kinase family.</text>
</comment>
<keyword evidence="3 10" id="KW-0237">DNA synthesis</keyword>
<feature type="binding site" evidence="9">
    <location>
        <begin position="166"/>
        <end position="169"/>
    </location>
    <ligand>
        <name>substrate</name>
    </ligand>
</feature>
<keyword evidence="7 10" id="KW-0067">ATP-binding</keyword>
<dbReference type="PIRSF" id="PIRSF035805">
    <property type="entry name" value="TK_cell"/>
    <property type="match status" value="1"/>
</dbReference>
<reference evidence="12" key="1">
    <citation type="journal article" date="2018" name="J. Virol.">
        <title>Crustacean Genome Exploration Reveals the Evolutionary Origin of White Spot Syndrome Virus.</title>
        <authorList>
            <person name="Kawato S."/>
            <person name="Shitara A."/>
            <person name="Wang Y."/>
            <person name="Nozaki R."/>
            <person name="Kondo H."/>
            <person name="Hirono I."/>
        </authorList>
    </citation>
    <scope>NUCLEOTIDE SEQUENCE</scope>
    <source>
        <strain evidence="12">TUMSAT-1</strain>
    </source>
</reference>
<sequence>MSSCQLVFGPMFAGKTMELVTRCRTYAMSGKKCVVVRPDIDTRTMVEGTIYTHAKGSITDVFGLPIQKVGTDQSSLPSVYKYDVIGIDEGQFMPNLDSIVKDLLKRDRIVIIAALNGKSDTTSWSSVSKIIPLCDEVKPLKSICSICKKWTATTTKLRDEHANNPILIGGADKYIVLCVPCRFGAK</sequence>
<dbReference type="Gene3D" id="3.30.60.20">
    <property type="match status" value="1"/>
</dbReference>
<dbReference type="GO" id="GO:0071897">
    <property type="term" value="P:DNA biosynthetic process"/>
    <property type="evidence" value="ECO:0007669"/>
    <property type="project" value="UniProtKB-KW"/>
</dbReference>
<evidence type="ECO:0000256" key="10">
    <source>
        <dbReference type="RuleBase" id="RU000544"/>
    </source>
</evidence>
<dbReference type="InterPro" id="IPR027417">
    <property type="entry name" value="P-loop_NTPase"/>
</dbReference>
<dbReference type="EMBL" id="BFCC01000001">
    <property type="protein sequence ID" value="GBG35347.1"/>
    <property type="molecule type" value="Genomic_DNA"/>
</dbReference>
<evidence type="ECO:0000313" key="12">
    <source>
        <dbReference type="EMBL" id="GBG35347.1"/>
    </source>
</evidence>
<dbReference type="EC" id="2.7.1.21" evidence="2 10"/>
<dbReference type="PANTHER" id="PTHR11441:SF0">
    <property type="entry name" value="THYMIDINE KINASE, CYTOSOLIC"/>
    <property type="match status" value="1"/>
</dbReference>
<evidence type="ECO:0000256" key="8">
    <source>
        <dbReference type="PIRSR" id="PIRSR035805-1"/>
    </source>
</evidence>
<dbReference type="InterPro" id="IPR001267">
    <property type="entry name" value="Thymidine_kinase"/>
</dbReference>
<protein>
    <recommendedName>
        <fullName evidence="2 10">Thymidine kinase</fullName>
        <ecNumber evidence="2 10">2.7.1.21</ecNumber>
    </recommendedName>
</protein>
<evidence type="ECO:0000256" key="9">
    <source>
        <dbReference type="PIRSR" id="PIRSR035805-2"/>
    </source>
</evidence>
<keyword evidence="6 10" id="KW-0418">Kinase</keyword>
<evidence type="ECO:0000256" key="2">
    <source>
        <dbReference type="ARBA" id="ARBA00012118"/>
    </source>
</evidence>
<dbReference type="GO" id="GO:0004797">
    <property type="term" value="F:thymidine kinase activity"/>
    <property type="evidence" value="ECO:0007669"/>
    <property type="project" value="UniProtKB-EC"/>
</dbReference>
<comment type="caution">
    <text evidence="12">The sequence shown here is derived from an EMBL/GenBank/DDBJ whole genome shotgun (WGS) entry which is preliminary data.</text>
</comment>
<evidence type="ECO:0000256" key="11">
    <source>
        <dbReference type="RuleBase" id="RU004165"/>
    </source>
</evidence>
<organism evidence="12">
    <name type="scientific">Hemigrapsus takanoi nimavirus</name>
    <dbReference type="NCBI Taxonomy" id="2133792"/>
    <lineage>
        <taxon>Viruses</taxon>
        <taxon>Viruses incertae sedis</taxon>
        <taxon>Naldaviricetes</taxon>
        <taxon>Nimaviridae</taxon>
    </lineage>
</organism>
<dbReference type="SUPFAM" id="SSF52540">
    <property type="entry name" value="P-loop containing nucleoside triphosphate hydrolases"/>
    <property type="match status" value="1"/>
</dbReference>
<evidence type="ECO:0000256" key="7">
    <source>
        <dbReference type="ARBA" id="ARBA00022840"/>
    </source>
</evidence>
<feature type="active site" description="Proton acceptor" evidence="8">
    <location>
        <position position="89"/>
    </location>
</feature>
<evidence type="ECO:0000256" key="4">
    <source>
        <dbReference type="ARBA" id="ARBA00022679"/>
    </source>
</evidence>
<evidence type="ECO:0000256" key="5">
    <source>
        <dbReference type="ARBA" id="ARBA00022741"/>
    </source>
</evidence>
<keyword evidence="5 10" id="KW-0547">Nucleotide-binding</keyword>
<keyword evidence="4 10" id="KW-0808">Transferase</keyword>
<dbReference type="GO" id="GO:0005524">
    <property type="term" value="F:ATP binding"/>
    <property type="evidence" value="ECO:0007669"/>
    <property type="project" value="UniProtKB-KW"/>
</dbReference>
<proteinExistence type="inferred from homology"/>
<accession>A0A401IP06</accession>
<evidence type="ECO:0000256" key="6">
    <source>
        <dbReference type="ARBA" id="ARBA00022777"/>
    </source>
</evidence>